<feature type="compositionally biased region" description="Low complexity" evidence="1">
    <location>
        <begin position="33"/>
        <end position="63"/>
    </location>
</feature>
<evidence type="ECO:0000313" key="3">
    <source>
        <dbReference type="Proteomes" id="UP000215127"/>
    </source>
</evidence>
<organism evidence="2 3">
    <name type="scientific">Zymoseptoria tritici (strain ST99CH_3D7)</name>
    <dbReference type="NCBI Taxonomy" id="1276538"/>
    <lineage>
        <taxon>Eukaryota</taxon>
        <taxon>Fungi</taxon>
        <taxon>Dikarya</taxon>
        <taxon>Ascomycota</taxon>
        <taxon>Pezizomycotina</taxon>
        <taxon>Dothideomycetes</taxon>
        <taxon>Dothideomycetidae</taxon>
        <taxon>Mycosphaerellales</taxon>
        <taxon>Mycosphaerellaceae</taxon>
        <taxon>Zymoseptoria</taxon>
    </lineage>
</organism>
<reference evidence="2 3" key="1">
    <citation type="submission" date="2016-06" db="EMBL/GenBank/DDBJ databases">
        <authorList>
            <person name="Kjaerup R.B."/>
            <person name="Dalgaard T.S."/>
            <person name="Juul-Madsen H.R."/>
        </authorList>
    </citation>
    <scope>NUCLEOTIDE SEQUENCE [LARGE SCALE GENOMIC DNA]</scope>
</reference>
<protein>
    <submittedName>
        <fullName evidence="2">Uncharacterized protein</fullName>
    </submittedName>
</protein>
<accession>A0A1X7SAF5</accession>
<feature type="region of interest" description="Disordered" evidence="1">
    <location>
        <begin position="1"/>
        <end position="116"/>
    </location>
</feature>
<evidence type="ECO:0000256" key="1">
    <source>
        <dbReference type="SAM" id="MobiDB-lite"/>
    </source>
</evidence>
<dbReference type="EMBL" id="LT853706">
    <property type="protein sequence ID" value="SMQ56457.1"/>
    <property type="molecule type" value="Genomic_DNA"/>
</dbReference>
<proteinExistence type="predicted"/>
<name>A0A1X7SAF5_ZYMT9</name>
<sequence length="636" mass="70271">MPWPPQHHVDVQIDAAAAAPTPPASERGGGAMAAAGNSPTSTAPTSTSTSSASPSASRASSWDRIFDSDDDSAADPTYSPSSTTSSSTSGTTSTISDTSSRTSSRTSSGTPSTSSSWQIRCASAELKVLQRDALHFSQLAARPPRPPPSPKAPTVLQWALLFLALVLAVLVGRWTLYPQQPQHSPTFDFAPIVRPSDAFALHKVAFNLPARWTDWVALPPLGMSHWQGQKDGQGVRDAFSRDLQSFVGRGLGKRVEAREEKRELWAADMKDIGALKLGVWQGTKEKGLGWIYQQIVKAADTLAPTDRACRSCVSTMAEALTTSTWVKKLEDLIDDISSWLDFELKVLDLYLDAFSHLSLASESRMRMINEDIYNIANEAVSRRSYTGGETTLVALLSESEKSQIAFAREEYGLLTFFQLLSFALPPAMRERKERILELKTNLEESKERRHTGLTSPFDQARKTYYSLPAIADLDLLLKEKQLKAQTVRKHALEWMAIHTLDRKEQNNRVSNGSTTIPPQSPAYLAYRLYQHIWTHPKIGAASWHWEGSGPTSETFSSDPRVSLQTALLFAGLDRPDPPDFSGSFLGAGERWEHYRYRMTPRKDGADLRVCWPVDYHTGPVCSHSGTEGYLMARGLL</sequence>
<keyword evidence="3" id="KW-1185">Reference proteome</keyword>
<dbReference type="AlphaFoldDB" id="A0A1X7SAF5"/>
<gene>
    <name evidence="2" type="ORF">ZT3D7_G11612</name>
</gene>
<feature type="compositionally biased region" description="Low complexity" evidence="1">
    <location>
        <begin position="74"/>
        <end position="116"/>
    </location>
</feature>
<evidence type="ECO:0000313" key="2">
    <source>
        <dbReference type="EMBL" id="SMQ56457.1"/>
    </source>
</evidence>
<dbReference type="Proteomes" id="UP000215127">
    <property type="component" value="Chromosome 17"/>
</dbReference>